<evidence type="ECO:0000256" key="12">
    <source>
        <dbReference type="ARBA" id="ARBA00022989"/>
    </source>
</evidence>
<evidence type="ECO:0000256" key="16">
    <source>
        <dbReference type="ARBA" id="ARBA00023180"/>
    </source>
</evidence>
<dbReference type="EC" id="4.6.1.1" evidence="6"/>
<sequence>MRVVNADAVVEAVFAQYMVAVDDMRYGPFDDDSCFLNGASRSKGCAANYGATQIYIWSMTRVLNVSAPPLMSPVTPSITYSVPNTSGLTPAHLAGIIVGSIVMLLFFSMATTLLVPCEAMRDIRDNESAPKEPTDPVTLIFTDIESSTALWAAHPNLMPDAVATHHRLIRSTIARH</sequence>
<evidence type="ECO:0000256" key="11">
    <source>
        <dbReference type="ARBA" id="ARBA00022842"/>
    </source>
</evidence>
<comment type="catalytic activity">
    <reaction evidence="1">
        <text>ATP = 3',5'-cyclic AMP + diphosphate</text>
        <dbReference type="Rhea" id="RHEA:15389"/>
        <dbReference type="ChEBI" id="CHEBI:30616"/>
        <dbReference type="ChEBI" id="CHEBI:33019"/>
        <dbReference type="ChEBI" id="CHEBI:58165"/>
        <dbReference type="EC" id="4.6.1.1"/>
    </reaction>
</comment>
<evidence type="ECO:0000256" key="3">
    <source>
        <dbReference type="ARBA" id="ARBA00002708"/>
    </source>
</evidence>
<keyword evidence="15" id="KW-0675">Receptor</keyword>
<dbReference type="GO" id="GO:0035556">
    <property type="term" value="P:intracellular signal transduction"/>
    <property type="evidence" value="ECO:0007669"/>
    <property type="project" value="InterPro"/>
</dbReference>
<evidence type="ECO:0000256" key="18">
    <source>
        <dbReference type="ARBA" id="ARBA00032597"/>
    </source>
</evidence>
<evidence type="ECO:0000256" key="20">
    <source>
        <dbReference type="SAM" id="Phobius"/>
    </source>
</evidence>
<keyword evidence="14 20" id="KW-0472">Membrane</keyword>
<evidence type="ECO:0000256" key="19">
    <source>
        <dbReference type="ARBA" id="ARBA00032637"/>
    </source>
</evidence>
<comment type="cofactor">
    <cofactor evidence="2">
        <name>Mg(2+)</name>
        <dbReference type="ChEBI" id="CHEBI:18420"/>
    </cofactor>
</comment>
<reference evidence="23 24" key="2">
    <citation type="journal article" date="2012" name="Proc. Natl. Acad. Sci. U.S.A.">
        <title>Antigenic diversity is generated by distinct evolutionary mechanisms in African trypanosome species.</title>
        <authorList>
            <person name="Jackson A.P."/>
            <person name="Berry A."/>
            <person name="Aslett M."/>
            <person name="Allison H.C."/>
            <person name="Burton P."/>
            <person name="Vavrova-Anderson J."/>
            <person name="Brown R."/>
            <person name="Browne H."/>
            <person name="Corton N."/>
            <person name="Hauser H."/>
            <person name="Gamble J."/>
            <person name="Gilderthorp R."/>
            <person name="Marcello L."/>
            <person name="McQuillan J."/>
            <person name="Otto T.D."/>
            <person name="Quail M.A."/>
            <person name="Sanders M.J."/>
            <person name="van Tonder A."/>
            <person name="Ginger M.L."/>
            <person name="Field M.C."/>
            <person name="Barry J.D."/>
            <person name="Hertz-Fowler C."/>
            <person name="Berriman M."/>
        </authorList>
    </citation>
    <scope>NUCLEOTIDE SEQUENCE [LARGE SCALE GENOMIC DNA]</scope>
    <source>
        <strain evidence="23 24">IL3000</strain>
    </source>
</reference>
<dbReference type="EMBL" id="CAEQ01000436">
    <property type="protein sequence ID" value="CCD11741.1"/>
    <property type="molecule type" value="Genomic_DNA"/>
</dbReference>
<evidence type="ECO:0000259" key="21">
    <source>
        <dbReference type="Pfam" id="PF00211"/>
    </source>
</evidence>
<comment type="similarity">
    <text evidence="5">Belongs to the adenylyl cyclase class-3 family.</text>
</comment>
<dbReference type="InterPro" id="IPR029787">
    <property type="entry name" value="Nucleotide_cyclase"/>
</dbReference>
<dbReference type="Gene3D" id="3.30.70.1230">
    <property type="entry name" value="Nucleotide cyclase"/>
    <property type="match status" value="1"/>
</dbReference>
<evidence type="ECO:0000256" key="9">
    <source>
        <dbReference type="ARBA" id="ARBA00022741"/>
    </source>
</evidence>
<evidence type="ECO:0000313" key="23">
    <source>
        <dbReference type="EMBL" id="CCD11741.1"/>
    </source>
</evidence>
<dbReference type="OMA" id="LVPCEAM"/>
<feature type="domain" description="Receptor-type adenylate cyclase GRESAG 4.1/3 periplasmic binding protein-like" evidence="22">
    <location>
        <begin position="1"/>
        <end position="80"/>
    </location>
</feature>
<keyword evidence="11" id="KW-0460">Magnesium</keyword>
<feature type="transmembrane region" description="Helical" evidence="20">
    <location>
        <begin position="93"/>
        <end position="115"/>
    </location>
</feature>
<dbReference type="InterPro" id="IPR050697">
    <property type="entry name" value="Adenylyl/Guanylyl_Cyclase_3/4"/>
</dbReference>
<accession>F9W3M0</accession>
<evidence type="ECO:0000256" key="14">
    <source>
        <dbReference type="ARBA" id="ARBA00023136"/>
    </source>
</evidence>
<dbReference type="GO" id="GO:0004016">
    <property type="term" value="F:adenylate cyclase activity"/>
    <property type="evidence" value="ECO:0007669"/>
    <property type="project" value="UniProtKB-EC"/>
</dbReference>
<dbReference type="PANTHER" id="PTHR43081">
    <property type="entry name" value="ADENYLATE CYCLASE, TERMINAL-DIFFERENTIATION SPECIFIC-RELATED"/>
    <property type="match status" value="1"/>
</dbReference>
<evidence type="ECO:0000256" key="17">
    <source>
        <dbReference type="ARBA" id="ARBA00023239"/>
    </source>
</evidence>
<dbReference type="GO" id="GO:0006171">
    <property type="term" value="P:cAMP biosynthetic process"/>
    <property type="evidence" value="ECO:0007669"/>
    <property type="project" value="UniProtKB-KW"/>
</dbReference>
<evidence type="ECO:0000256" key="10">
    <source>
        <dbReference type="ARBA" id="ARBA00022840"/>
    </source>
</evidence>
<gene>
    <name evidence="23" type="ORF">TCIL3000_0_26940</name>
</gene>
<dbReference type="AlphaFoldDB" id="F9W3M0"/>
<evidence type="ECO:0000313" key="24">
    <source>
        <dbReference type="Proteomes" id="UP000000702"/>
    </source>
</evidence>
<keyword evidence="9" id="KW-0547">Nucleotide-binding</keyword>
<feature type="domain" description="Guanylate cyclase" evidence="21">
    <location>
        <begin position="131"/>
        <end position="175"/>
    </location>
</feature>
<dbReference type="GO" id="GO:0046872">
    <property type="term" value="F:metal ion binding"/>
    <property type="evidence" value="ECO:0007669"/>
    <property type="project" value="UniProtKB-KW"/>
</dbReference>
<dbReference type="SUPFAM" id="SSF55073">
    <property type="entry name" value="Nucleotide cyclase"/>
    <property type="match status" value="1"/>
</dbReference>
<dbReference type="Pfam" id="PF00211">
    <property type="entry name" value="Guanylate_cyc"/>
    <property type="match status" value="1"/>
</dbReference>
<evidence type="ECO:0000259" key="22">
    <source>
        <dbReference type="Pfam" id="PF25493"/>
    </source>
</evidence>
<comment type="caution">
    <text evidence="23">The sequence shown here is derived from an EMBL/GenBank/DDBJ whole genome shotgun (WGS) entry which is preliminary data.</text>
</comment>
<keyword evidence="8" id="KW-0479">Metal-binding</keyword>
<keyword evidence="13" id="KW-0115">cAMP biosynthesis</keyword>
<reference evidence="24" key="1">
    <citation type="submission" date="2011-07" db="EMBL/GenBank/DDBJ databases">
        <title>Divergent evolution of antigenic variation in African trypanosomes.</title>
        <authorList>
            <person name="Jackson A.P."/>
            <person name="Berry A."/>
            <person name="Allison H.C."/>
            <person name="Burton P."/>
            <person name="Anderson J."/>
            <person name="Aslett M."/>
            <person name="Brown R."/>
            <person name="Corton N."/>
            <person name="Harris D."/>
            <person name="Hauser H."/>
            <person name="Gamble J."/>
            <person name="Gilderthorp R."/>
            <person name="McQuillan J."/>
            <person name="Quail M.A."/>
            <person name="Sanders M."/>
            <person name="Van Tonder A."/>
            <person name="Ginger M.L."/>
            <person name="Donelson J.E."/>
            <person name="Field M.C."/>
            <person name="Barry J.D."/>
            <person name="Berriman M."/>
            <person name="Hertz-Fowler C."/>
        </authorList>
    </citation>
    <scope>NUCLEOTIDE SEQUENCE [LARGE SCALE GENOMIC DNA]</scope>
    <source>
        <strain evidence="24">IL3000</strain>
    </source>
</reference>
<evidence type="ECO:0000256" key="7">
    <source>
        <dbReference type="ARBA" id="ARBA00022692"/>
    </source>
</evidence>
<proteinExistence type="inferred from homology"/>
<evidence type="ECO:0000256" key="6">
    <source>
        <dbReference type="ARBA" id="ARBA00012201"/>
    </source>
</evidence>
<dbReference type="GO" id="GO:0016020">
    <property type="term" value="C:membrane"/>
    <property type="evidence" value="ECO:0007669"/>
    <property type="project" value="UniProtKB-SubCell"/>
</dbReference>
<evidence type="ECO:0000256" key="1">
    <source>
        <dbReference type="ARBA" id="ARBA00001593"/>
    </source>
</evidence>
<dbReference type="Proteomes" id="UP000000702">
    <property type="component" value="Unassembled WGS sequence"/>
</dbReference>
<keyword evidence="12 20" id="KW-1133">Transmembrane helix</keyword>
<dbReference type="Pfam" id="PF25493">
    <property type="entry name" value="Peripla_BP_A-cyclase"/>
    <property type="match status" value="1"/>
</dbReference>
<evidence type="ECO:0000256" key="8">
    <source>
        <dbReference type="ARBA" id="ARBA00022723"/>
    </source>
</evidence>
<name>F9W3M0_TRYCI</name>
<dbReference type="VEuPathDB" id="TriTrypDB:TcIL3000_0_26940"/>
<organism evidence="23 24">
    <name type="scientific">Trypanosoma congolense (strain IL3000)</name>
    <dbReference type="NCBI Taxonomy" id="1068625"/>
    <lineage>
        <taxon>Eukaryota</taxon>
        <taxon>Discoba</taxon>
        <taxon>Euglenozoa</taxon>
        <taxon>Kinetoplastea</taxon>
        <taxon>Metakinetoplastina</taxon>
        <taxon>Trypanosomatida</taxon>
        <taxon>Trypanosomatidae</taxon>
        <taxon>Trypanosoma</taxon>
        <taxon>Nannomonas</taxon>
    </lineage>
</organism>
<feature type="non-terminal residue" evidence="23">
    <location>
        <position position="176"/>
    </location>
</feature>
<keyword evidence="17" id="KW-0456">Lyase</keyword>
<dbReference type="GO" id="GO:0005524">
    <property type="term" value="F:ATP binding"/>
    <property type="evidence" value="ECO:0007669"/>
    <property type="project" value="UniProtKB-KW"/>
</dbReference>
<evidence type="ECO:0000256" key="5">
    <source>
        <dbReference type="ARBA" id="ARBA00005381"/>
    </source>
</evidence>
<keyword evidence="10" id="KW-0067">ATP-binding</keyword>
<dbReference type="PANTHER" id="PTHR43081:SF1">
    <property type="entry name" value="ADENYLATE CYCLASE, TERMINAL-DIFFERENTIATION SPECIFIC"/>
    <property type="match status" value="1"/>
</dbReference>
<evidence type="ECO:0000256" key="4">
    <source>
        <dbReference type="ARBA" id="ARBA00004141"/>
    </source>
</evidence>
<evidence type="ECO:0000256" key="2">
    <source>
        <dbReference type="ARBA" id="ARBA00001946"/>
    </source>
</evidence>
<comment type="subcellular location">
    <subcellularLocation>
        <location evidence="4">Membrane</location>
        <topology evidence="4">Multi-pass membrane protein</topology>
    </subcellularLocation>
</comment>
<keyword evidence="16" id="KW-0325">Glycoprotein</keyword>
<keyword evidence="7 20" id="KW-0812">Transmembrane</keyword>
<evidence type="ECO:0000256" key="13">
    <source>
        <dbReference type="ARBA" id="ARBA00022998"/>
    </source>
</evidence>
<evidence type="ECO:0000256" key="15">
    <source>
        <dbReference type="ARBA" id="ARBA00023170"/>
    </source>
</evidence>
<comment type="function">
    <text evidence="3">Could act as a receptor for an unknown ligand.</text>
</comment>
<keyword evidence="24" id="KW-1185">Reference proteome</keyword>
<protein>
    <recommendedName>
        <fullName evidence="6">adenylate cyclase</fullName>
        <ecNumber evidence="6">4.6.1.1</ecNumber>
    </recommendedName>
    <alternativeName>
        <fullName evidence="18">ATP pyrophosphate-lyase</fullName>
    </alternativeName>
    <alternativeName>
        <fullName evidence="19">Adenylyl cyclase</fullName>
    </alternativeName>
</protein>
<dbReference type="InterPro" id="IPR057398">
    <property type="entry name" value="GRESAG4.1/3_peripasmic_2"/>
</dbReference>
<dbReference type="InterPro" id="IPR001054">
    <property type="entry name" value="A/G_cyclase"/>
</dbReference>